<feature type="region of interest" description="Disordered" evidence="1">
    <location>
        <begin position="206"/>
        <end position="233"/>
    </location>
</feature>
<comment type="caution">
    <text evidence="2">The sequence shown here is derived from an EMBL/GenBank/DDBJ whole genome shotgun (WGS) entry which is preliminary data.</text>
</comment>
<keyword evidence="3" id="KW-1185">Reference proteome</keyword>
<protein>
    <submittedName>
        <fullName evidence="2">Uncharacterized protein</fullName>
    </submittedName>
</protein>
<organism evidence="2 3">
    <name type="scientific">Batillaria attramentaria</name>
    <dbReference type="NCBI Taxonomy" id="370345"/>
    <lineage>
        <taxon>Eukaryota</taxon>
        <taxon>Metazoa</taxon>
        <taxon>Spiralia</taxon>
        <taxon>Lophotrochozoa</taxon>
        <taxon>Mollusca</taxon>
        <taxon>Gastropoda</taxon>
        <taxon>Caenogastropoda</taxon>
        <taxon>Sorbeoconcha</taxon>
        <taxon>Cerithioidea</taxon>
        <taxon>Batillariidae</taxon>
        <taxon>Batillaria</taxon>
    </lineage>
</organism>
<gene>
    <name evidence="2" type="ORF">BaRGS_00013697</name>
</gene>
<evidence type="ECO:0000256" key="1">
    <source>
        <dbReference type="SAM" id="MobiDB-lite"/>
    </source>
</evidence>
<name>A0ABD0L7A7_9CAEN</name>
<sequence>MIVFNVVVQRYLPEGTIRCKQSVPAPSRRCPPLMRALTNAALPDCGHKAKPNGVFMGRTTKSTLLLIYGASPVDQERIFAWKIIGLRTRRPIIRFRNNAQLIPEKHNKTVLKLGDLQAAVLVKPDVTPRRRIPSASRPINYTCEAPFVAAGTGDPMGQRRLASLARSRCRHYLRQRHQRHGFLLTGPINQKPHRLQLLATSLAPGLSDQSDAHSGRHPIVPKCPGYRSSEPTMQPDKAKAMCARGML</sequence>
<feature type="non-terminal residue" evidence="2">
    <location>
        <position position="247"/>
    </location>
</feature>
<dbReference type="AlphaFoldDB" id="A0ABD0L7A7"/>
<dbReference type="EMBL" id="JACVVK020000078">
    <property type="protein sequence ID" value="KAK7495057.1"/>
    <property type="molecule type" value="Genomic_DNA"/>
</dbReference>
<accession>A0ABD0L7A7</accession>
<evidence type="ECO:0000313" key="3">
    <source>
        <dbReference type="Proteomes" id="UP001519460"/>
    </source>
</evidence>
<evidence type="ECO:0000313" key="2">
    <source>
        <dbReference type="EMBL" id="KAK7495057.1"/>
    </source>
</evidence>
<proteinExistence type="predicted"/>
<dbReference type="Proteomes" id="UP001519460">
    <property type="component" value="Unassembled WGS sequence"/>
</dbReference>
<reference evidence="2 3" key="1">
    <citation type="journal article" date="2023" name="Sci. Data">
        <title>Genome assembly of the Korean intertidal mud-creeper Batillaria attramentaria.</title>
        <authorList>
            <person name="Patra A.K."/>
            <person name="Ho P.T."/>
            <person name="Jun S."/>
            <person name="Lee S.J."/>
            <person name="Kim Y."/>
            <person name="Won Y.J."/>
        </authorList>
    </citation>
    <scope>NUCLEOTIDE SEQUENCE [LARGE SCALE GENOMIC DNA]</scope>
    <source>
        <strain evidence="2">Wonlab-2016</strain>
    </source>
</reference>